<name>A0ABX5PTN2_9FLAO</name>
<comment type="caution">
    <text evidence="1">The sequence shown here is derived from an EMBL/GenBank/DDBJ whole genome shotgun (WGS) entry which is preliminary data.</text>
</comment>
<evidence type="ECO:0000313" key="2">
    <source>
        <dbReference type="Proteomes" id="UP000248584"/>
    </source>
</evidence>
<dbReference type="EMBL" id="QKZR01000025">
    <property type="protein sequence ID" value="PZX36170.1"/>
    <property type="molecule type" value="Genomic_DNA"/>
</dbReference>
<accession>A0ABX5PTN2</accession>
<dbReference type="RefSeq" id="WP_015364040.1">
    <property type="nucleotide sequence ID" value="NZ_QKZR01000025.1"/>
</dbReference>
<keyword evidence="2" id="KW-1185">Reference proteome</keyword>
<protein>
    <submittedName>
        <fullName evidence="1">Uncharacterized protein</fullName>
    </submittedName>
</protein>
<gene>
    <name evidence="1" type="ORF">LX97_03495</name>
</gene>
<reference evidence="1 2" key="1">
    <citation type="submission" date="2018-06" db="EMBL/GenBank/DDBJ databases">
        <title>Genomic Encyclopedia of Archaeal and Bacterial Type Strains, Phase II (KMG-II): from individual species to whole genera.</title>
        <authorList>
            <person name="Goeker M."/>
        </authorList>
    </citation>
    <scope>NUCLEOTIDE SEQUENCE [LARGE SCALE GENOMIC DNA]</scope>
    <source>
        <strain evidence="1 2">DSM 17205</strain>
    </source>
</reference>
<proteinExistence type="predicted"/>
<evidence type="ECO:0000313" key="1">
    <source>
        <dbReference type="EMBL" id="PZX36170.1"/>
    </source>
</evidence>
<sequence>MTLYYFNLGLEYDKYIKDENDLRYEFQLRTRFISNYFSKKLRRLRFKTDGNFNMLSISLHEDEIENPSIRPIDVLNVQLPFDRDRYLKIKGTSDFSYYLELLELGFKKASEFKQLPTKELLNILNEFIVSGCKNEWLIKKKRFKSNDLEIILKCKFTTNDFQVSVNINQITTKKELVNGIIITTEPDENVFDSLIKNIIIDKDILIKNKFDKTIIEINKQDVFNRILNYQIIGDKKDIESLKYKN</sequence>
<dbReference type="Proteomes" id="UP000248584">
    <property type="component" value="Unassembled WGS sequence"/>
</dbReference>
<organism evidence="1 2">
    <name type="scientific">Nonlabens dokdonensis</name>
    <dbReference type="NCBI Taxonomy" id="328515"/>
    <lineage>
        <taxon>Bacteria</taxon>
        <taxon>Pseudomonadati</taxon>
        <taxon>Bacteroidota</taxon>
        <taxon>Flavobacteriia</taxon>
        <taxon>Flavobacteriales</taxon>
        <taxon>Flavobacteriaceae</taxon>
        <taxon>Nonlabens</taxon>
    </lineage>
</organism>